<reference evidence="3 4" key="1">
    <citation type="submission" date="2024-09" db="EMBL/GenBank/DDBJ databases">
        <title>Chromosome-scale assembly of Riccia fluitans.</title>
        <authorList>
            <person name="Paukszto L."/>
            <person name="Sawicki J."/>
            <person name="Karawczyk K."/>
            <person name="Piernik-Szablinska J."/>
            <person name="Szczecinska M."/>
            <person name="Mazdziarz M."/>
        </authorList>
    </citation>
    <scope>NUCLEOTIDE SEQUENCE [LARGE SCALE GENOMIC DNA]</scope>
    <source>
        <strain evidence="3">Rf_01</strain>
        <tissue evidence="3">Aerial parts of the thallus</tissue>
    </source>
</reference>
<dbReference type="AlphaFoldDB" id="A0ABD1YTP8"/>
<comment type="caution">
    <text evidence="3">The sequence shown here is derived from an EMBL/GenBank/DDBJ whole genome shotgun (WGS) entry which is preliminary data.</text>
</comment>
<dbReference type="GO" id="GO:0046872">
    <property type="term" value="F:metal ion binding"/>
    <property type="evidence" value="ECO:0007669"/>
    <property type="project" value="UniProtKB-KW"/>
</dbReference>
<dbReference type="InterPro" id="IPR006121">
    <property type="entry name" value="HMA_dom"/>
</dbReference>
<evidence type="ECO:0000259" key="2">
    <source>
        <dbReference type="PROSITE" id="PS50846"/>
    </source>
</evidence>
<dbReference type="Proteomes" id="UP001605036">
    <property type="component" value="Unassembled WGS sequence"/>
</dbReference>
<protein>
    <recommendedName>
        <fullName evidence="2">HMA domain-containing protein</fullName>
    </recommendedName>
</protein>
<accession>A0ABD1YTP8</accession>
<gene>
    <name evidence="3" type="ORF">R1flu_004608</name>
</gene>
<sequence length="144" mass="16385">MAQYQQQWALESYGIMSTRELFYGQNESTFVLKNIKGTTPRPELMVSSLPFYPDVADNAGKGSGDKAADDKKKQDRDVVLYVPMCCQDCEERVKLPLSEMEGVKSVDCNWYKRRVVVSGKDLSPLSLLLRCQTVFKKAAMWKDD</sequence>
<dbReference type="SUPFAM" id="SSF55008">
    <property type="entry name" value="HMA, heavy metal-associated domain"/>
    <property type="match status" value="1"/>
</dbReference>
<dbReference type="CDD" id="cd00371">
    <property type="entry name" value="HMA"/>
    <property type="match status" value="1"/>
</dbReference>
<dbReference type="Gene3D" id="3.30.70.100">
    <property type="match status" value="1"/>
</dbReference>
<evidence type="ECO:0000313" key="4">
    <source>
        <dbReference type="Proteomes" id="UP001605036"/>
    </source>
</evidence>
<evidence type="ECO:0000313" key="3">
    <source>
        <dbReference type="EMBL" id="KAL2633129.1"/>
    </source>
</evidence>
<evidence type="ECO:0000256" key="1">
    <source>
        <dbReference type="ARBA" id="ARBA00022723"/>
    </source>
</evidence>
<name>A0ABD1YTP8_9MARC</name>
<feature type="domain" description="HMA" evidence="2">
    <location>
        <begin position="75"/>
        <end position="139"/>
    </location>
</feature>
<dbReference type="PANTHER" id="PTHR22814">
    <property type="entry name" value="COPPER TRANSPORT PROTEIN ATOX1-RELATED"/>
    <property type="match status" value="1"/>
</dbReference>
<proteinExistence type="predicted"/>
<dbReference type="PANTHER" id="PTHR22814:SF336">
    <property type="entry name" value="HEAVY METAL-ASSOCIATED ISOPRENYLATED PLANT PROTEIN 23"/>
    <property type="match status" value="1"/>
</dbReference>
<keyword evidence="1" id="KW-0479">Metal-binding</keyword>
<dbReference type="PROSITE" id="PS50846">
    <property type="entry name" value="HMA_2"/>
    <property type="match status" value="1"/>
</dbReference>
<organism evidence="3 4">
    <name type="scientific">Riccia fluitans</name>
    <dbReference type="NCBI Taxonomy" id="41844"/>
    <lineage>
        <taxon>Eukaryota</taxon>
        <taxon>Viridiplantae</taxon>
        <taxon>Streptophyta</taxon>
        <taxon>Embryophyta</taxon>
        <taxon>Marchantiophyta</taxon>
        <taxon>Marchantiopsida</taxon>
        <taxon>Marchantiidae</taxon>
        <taxon>Marchantiales</taxon>
        <taxon>Ricciaceae</taxon>
        <taxon>Riccia</taxon>
    </lineage>
</organism>
<dbReference type="InterPro" id="IPR036163">
    <property type="entry name" value="HMA_dom_sf"/>
</dbReference>
<dbReference type="Pfam" id="PF00403">
    <property type="entry name" value="HMA"/>
    <property type="match status" value="1"/>
</dbReference>
<dbReference type="EMBL" id="JBHFFA010000003">
    <property type="protein sequence ID" value="KAL2633129.1"/>
    <property type="molecule type" value="Genomic_DNA"/>
</dbReference>
<keyword evidence="4" id="KW-1185">Reference proteome</keyword>